<dbReference type="Proteomes" id="UP001173801">
    <property type="component" value="Unassembled WGS sequence"/>
</dbReference>
<feature type="transmembrane region" description="Helical" evidence="2">
    <location>
        <begin position="12"/>
        <end position="28"/>
    </location>
</feature>
<organism evidence="4 5">
    <name type="scientific">Campylobacter gastrosuis</name>
    <dbReference type="NCBI Taxonomy" id="2974576"/>
    <lineage>
        <taxon>Bacteria</taxon>
        <taxon>Pseudomonadati</taxon>
        <taxon>Campylobacterota</taxon>
        <taxon>Epsilonproteobacteria</taxon>
        <taxon>Campylobacterales</taxon>
        <taxon>Campylobacteraceae</taxon>
        <taxon>Campylobacter</taxon>
    </lineage>
</organism>
<protein>
    <submittedName>
        <fullName evidence="4">M23 family metallopeptidase</fullName>
    </submittedName>
</protein>
<evidence type="ECO:0000256" key="2">
    <source>
        <dbReference type="SAM" id="Phobius"/>
    </source>
</evidence>
<evidence type="ECO:0000256" key="1">
    <source>
        <dbReference type="ARBA" id="ARBA00022729"/>
    </source>
</evidence>
<dbReference type="CDD" id="cd12797">
    <property type="entry name" value="M23_peptidase"/>
    <property type="match status" value="1"/>
</dbReference>
<gene>
    <name evidence="4" type="ORF">NYG85_01040</name>
</gene>
<keyword evidence="1" id="KW-0732">Signal</keyword>
<dbReference type="Gene3D" id="2.70.70.10">
    <property type="entry name" value="Glucose Permease (Domain IIA)"/>
    <property type="match status" value="1"/>
</dbReference>
<evidence type="ECO:0000313" key="4">
    <source>
        <dbReference type="EMBL" id="MDL0087961.1"/>
    </source>
</evidence>
<evidence type="ECO:0000313" key="5">
    <source>
        <dbReference type="Proteomes" id="UP001173801"/>
    </source>
</evidence>
<dbReference type="EMBL" id="JANURM010000001">
    <property type="protein sequence ID" value="MDL0087961.1"/>
    <property type="molecule type" value="Genomic_DNA"/>
</dbReference>
<sequence>MRRRGLSIKSIVLFLIFFIVLTMIWTIFTSKDFEKNAPEILIKDKIYWNLKTPLNIKFKDDTGVKFVRINMSDGQNSVNVLNQTLDTPLANFDINLTIPKTSFFSVKESYTINIEATDASRWNFFSGNTTKKDIQVVLDTTKPDLYILSNSYSISKGGSAIVVFKATDNDIKDVYVRTNYGKNFKATPFYKDGFYASLVVWPVSVENFSADVVAVDNAGNESRMHVRYFNENVKYKVSTIALKDGFIDGKIAELTEKYAKDPNSLSRLEKMKFINETLRDENDKKLSEISSFISTDRLEKFAPNVFYPLKNGKKVADFADHRYYTYNGEQVSESWHMGLDLASVAAAPIITSNDGVVAFVGDNGIYGLNVVIDHGFGFYSLYAHCSSVNVKQGDAIKAGSVIANTGVSGLALGDHLHFGILIHGEEVRPQQWLDKKWIKDNITGVLNAAKEMIDKN</sequence>
<dbReference type="Pfam" id="PF01551">
    <property type="entry name" value="Peptidase_M23"/>
    <property type="match status" value="1"/>
</dbReference>
<feature type="domain" description="M23ase beta-sheet core" evidence="3">
    <location>
        <begin position="336"/>
        <end position="429"/>
    </location>
</feature>
<dbReference type="PANTHER" id="PTHR21666:SF289">
    <property type="entry name" value="L-ALA--D-GLU ENDOPEPTIDASE"/>
    <property type="match status" value="1"/>
</dbReference>
<proteinExistence type="predicted"/>
<dbReference type="SUPFAM" id="SSF51261">
    <property type="entry name" value="Duplicated hybrid motif"/>
    <property type="match status" value="1"/>
</dbReference>
<accession>A0ABT7HLX8</accession>
<keyword evidence="2" id="KW-0812">Transmembrane</keyword>
<keyword evidence="5" id="KW-1185">Reference proteome</keyword>
<dbReference type="InterPro" id="IPR011055">
    <property type="entry name" value="Dup_hybrid_motif"/>
</dbReference>
<keyword evidence="2" id="KW-1133">Transmembrane helix</keyword>
<dbReference type="InterPro" id="IPR016047">
    <property type="entry name" value="M23ase_b-sheet_dom"/>
</dbReference>
<dbReference type="RefSeq" id="WP_284936730.1">
    <property type="nucleotide sequence ID" value="NZ_JANURM010000001.1"/>
</dbReference>
<reference evidence="4" key="1">
    <citation type="submission" date="2022-08" db="EMBL/GenBank/DDBJ databases">
        <authorList>
            <person name="Wang H."/>
        </authorList>
    </citation>
    <scope>NUCLEOTIDE SEQUENCE</scope>
    <source>
        <strain evidence="4">PS10</strain>
    </source>
</reference>
<dbReference type="PANTHER" id="PTHR21666">
    <property type="entry name" value="PEPTIDASE-RELATED"/>
    <property type="match status" value="1"/>
</dbReference>
<dbReference type="InterPro" id="IPR050570">
    <property type="entry name" value="Cell_wall_metabolism_enzyme"/>
</dbReference>
<reference evidence="4" key="2">
    <citation type="journal article" date="2023" name="Microorganisms">
        <title>Isolation and Genomic Characteristics of Cat-Borne Campylobacter felis sp. nov. and Sheep-Borne Campylobacter ovis sp. nov.</title>
        <authorList>
            <person name="Wang H."/>
            <person name="Li Y."/>
            <person name="Gu Y."/>
            <person name="Zhou G."/>
            <person name="Chen X."/>
            <person name="Zhang X."/>
            <person name="Shao Z."/>
            <person name="Zhang J."/>
            <person name="Zhang M."/>
        </authorList>
    </citation>
    <scope>NUCLEOTIDE SEQUENCE</scope>
    <source>
        <strain evidence="4">PS10</strain>
    </source>
</reference>
<evidence type="ECO:0000259" key="3">
    <source>
        <dbReference type="Pfam" id="PF01551"/>
    </source>
</evidence>
<keyword evidence="2" id="KW-0472">Membrane</keyword>
<name>A0ABT7HLX8_9BACT</name>
<comment type="caution">
    <text evidence="4">The sequence shown here is derived from an EMBL/GenBank/DDBJ whole genome shotgun (WGS) entry which is preliminary data.</text>
</comment>